<feature type="transmembrane region" description="Helical" evidence="1">
    <location>
        <begin position="43"/>
        <end position="62"/>
    </location>
</feature>
<organism evidence="2 3">
    <name type="scientific">Actinomycetospora aurantiaca</name>
    <dbReference type="NCBI Taxonomy" id="3129233"/>
    <lineage>
        <taxon>Bacteria</taxon>
        <taxon>Bacillati</taxon>
        <taxon>Actinomycetota</taxon>
        <taxon>Actinomycetes</taxon>
        <taxon>Pseudonocardiales</taxon>
        <taxon>Pseudonocardiaceae</taxon>
        <taxon>Actinomycetospora</taxon>
    </lineage>
</organism>
<feature type="transmembrane region" description="Helical" evidence="1">
    <location>
        <begin position="69"/>
        <end position="92"/>
    </location>
</feature>
<reference evidence="2 3" key="1">
    <citation type="submission" date="2024-03" db="EMBL/GenBank/DDBJ databases">
        <title>Actinomycetospora sp. OC33-EN08, a novel actinomycete isolated from wild orchid (Aerides multiflora).</title>
        <authorList>
            <person name="Suriyachadkun C."/>
        </authorList>
    </citation>
    <scope>NUCLEOTIDE SEQUENCE [LARGE SCALE GENOMIC DNA]</scope>
    <source>
        <strain evidence="2 3">OC33-EN08</strain>
    </source>
</reference>
<dbReference type="RefSeq" id="WP_337695354.1">
    <property type="nucleotide sequence ID" value="NZ_JBBEGN010000005.1"/>
</dbReference>
<keyword evidence="3" id="KW-1185">Reference proteome</keyword>
<feature type="transmembrane region" description="Helical" evidence="1">
    <location>
        <begin position="104"/>
        <end position="124"/>
    </location>
</feature>
<proteinExistence type="predicted"/>
<sequence>MSPERRLNSGPGKVLLAVYVLFAISAGARSVYQLATQFSVAPLAYLLSAFSAAVYVVAAVAIGRRWRRLALVAVWIELVGVLGVGLFTLLVPQDFADETVWSDFGVGYGFFPLILPILGLLWLFRSTDRS</sequence>
<accession>A0ABU8MN85</accession>
<gene>
    <name evidence="2" type="ORF">WCD74_13530</name>
</gene>
<keyword evidence="1" id="KW-0472">Membrane</keyword>
<evidence type="ECO:0000313" key="2">
    <source>
        <dbReference type="EMBL" id="MEJ2868787.1"/>
    </source>
</evidence>
<dbReference type="EMBL" id="JBBEGN010000005">
    <property type="protein sequence ID" value="MEJ2868787.1"/>
    <property type="molecule type" value="Genomic_DNA"/>
</dbReference>
<evidence type="ECO:0000313" key="3">
    <source>
        <dbReference type="Proteomes" id="UP001385809"/>
    </source>
</evidence>
<evidence type="ECO:0000256" key="1">
    <source>
        <dbReference type="SAM" id="Phobius"/>
    </source>
</evidence>
<keyword evidence="1" id="KW-0812">Transmembrane</keyword>
<evidence type="ECO:0008006" key="4">
    <source>
        <dbReference type="Google" id="ProtNLM"/>
    </source>
</evidence>
<name>A0ABU8MN85_9PSEU</name>
<keyword evidence="1" id="KW-1133">Transmembrane helix</keyword>
<comment type="caution">
    <text evidence="2">The sequence shown here is derived from an EMBL/GenBank/DDBJ whole genome shotgun (WGS) entry which is preliminary data.</text>
</comment>
<protein>
    <recommendedName>
        <fullName evidence="4">Integral membrane protein</fullName>
    </recommendedName>
</protein>
<dbReference type="Proteomes" id="UP001385809">
    <property type="component" value="Unassembled WGS sequence"/>
</dbReference>